<dbReference type="InterPro" id="IPR016130">
    <property type="entry name" value="Tyr_Pase_AS"/>
</dbReference>
<dbReference type="Pfam" id="PF00102">
    <property type="entry name" value="Y_phosphatase"/>
    <property type="match status" value="2"/>
</dbReference>
<evidence type="ECO:0000259" key="5">
    <source>
        <dbReference type="PROSITE" id="PS50056"/>
    </source>
</evidence>
<feature type="coiled-coil region" evidence="1">
    <location>
        <begin position="443"/>
        <end position="491"/>
    </location>
</feature>
<feature type="domain" description="Tyrosine-protein phosphatase" evidence="4">
    <location>
        <begin position="910"/>
        <end position="1148"/>
    </location>
</feature>
<dbReference type="SMART" id="SM00404">
    <property type="entry name" value="PTPc_motif"/>
    <property type="match status" value="2"/>
</dbReference>
<dbReference type="InterPro" id="IPR000387">
    <property type="entry name" value="Tyr_Pase_dom"/>
</dbReference>
<feature type="chain" id="PRO_5005895454" evidence="3">
    <location>
        <begin position="24"/>
        <end position="1200"/>
    </location>
</feature>
<dbReference type="InterPro" id="IPR056005">
    <property type="entry name" value="DUF7583"/>
</dbReference>
<proteinExistence type="predicted"/>
<feature type="coiled-coil region" evidence="1">
    <location>
        <begin position="1168"/>
        <end position="1199"/>
    </location>
</feature>
<organism evidence="6 7">
    <name type="scientific">Strongyloides papillosus</name>
    <name type="common">Intestinal threadworm</name>
    <dbReference type="NCBI Taxonomy" id="174720"/>
    <lineage>
        <taxon>Eukaryota</taxon>
        <taxon>Metazoa</taxon>
        <taxon>Ecdysozoa</taxon>
        <taxon>Nematoda</taxon>
        <taxon>Chromadorea</taxon>
        <taxon>Rhabditida</taxon>
        <taxon>Tylenchina</taxon>
        <taxon>Panagrolaimomorpha</taxon>
        <taxon>Strongyloidoidea</taxon>
        <taxon>Strongyloididae</taxon>
        <taxon>Strongyloides</taxon>
    </lineage>
</organism>
<dbReference type="InterPro" id="IPR000242">
    <property type="entry name" value="PTP_cat"/>
</dbReference>
<dbReference type="SUPFAM" id="SSF52799">
    <property type="entry name" value="(Phosphotyrosine protein) phosphatases II"/>
    <property type="match status" value="2"/>
</dbReference>
<dbReference type="CDD" id="cd00047">
    <property type="entry name" value="PTPc"/>
    <property type="match status" value="1"/>
</dbReference>
<dbReference type="InterPro" id="IPR056007">
    <property type="entry name" value="DUF7585"/>
</dbReference>
<dbReference type="SMART" id="SM00194">
    <property type="entry name" value="PTPc"/>
    <property type="match status" value="1"/>
</dbReference>
<accession>A0A0N5C2B3</accession>
<reference evidence="7" key="1">
    <citation type="submission" date="2017-02" db="UniProtKB">
        <authorList>
            <consortium name="WormBaseParasite"/>
        </authorList>
    </citation>
    <scope>IDENTIFICATION</scope>
</reference>
<dbReference type="Pfam" id="PF24486">
    <property type="entry name" value="DUF7583"/>
    <property type="match status" value="1"/>
</dbReference>
<dbReference type="PROSITE" id="PS50056">
    <property type="entry name" value="TYR_PHOSPHATASE_2"/>
    <property type="match status" value="1"/>
</dbReference>
<dbReference type="InterPro" id="IPR056006">
    <property type="entry name" value="DUF7584"/>
</dbReference>
<evidence type="ECO:0000313" key="6">
    <source>
        <dbReference type="Proteomes" id="UP000046392"/>
    </source>
</evidence>
<dbReference type="InterPro" id="IPR003595">
    <property type="entry name" value="Tyr_Pase_cat"/>
</dbReference>
<feature type="signal peptide" evidence="3">
    <location>
        <begin position="1"/>
        <end position="23"/>
    </location>
</feature>
<evidence type="ECO:0000256" key="2">
    <source>
        <dbReference type="SAM" id="Phobius"/>
    </source>
</evidence>
<evidence type="ECO:0000313" key="7">
    <source>
        <dbReference type="WBParaSite" id="SPAL_0001212300.1"/>
    </source>
</evidence>
<feature type="transmembrane region" description="Helical" evidence="2">
    <location>
        <begin position="505"/>
        <end position="528"/>
    </location>
</feature>
<dbReference type="InterPro" id="IPR029021">
    <property type="entry name" value="Prot-tyrosine_phosphatase-like"/>
</dbReference>
<dbReference type="Gene3D" id="3.90.190.10">
    <property type="entry name" value="Protein tyrosine phosphatase superfamily"/>
    <property type="match status" value="2"/>
</dbReference>
<evidence type="ECO:0000256" key="3">
    <source>
        <dbReference type="SAM" id="SignalP"/>
    </source>
</evidence>
<keyword evidence="3" id="KW-0732">Signal</keyword>
<evidence type="ECO:0000259" key="4">
    <source>
        <dbReference type="PROSITE" id="PS50055"/>
    </source>
</evidence>
<keyword evidence="1" id="KW-0175">Coiled coil</keyword>
<dbReference type="Pfam" id="PF24490">
    <property type="entry name" value="DUF7585"/>
    <property type="match status" value="1"/>
</dbReference>
<keyword evidence="2" id="KW-0472">Membrane</keyword>
<dbReference type="AlphaFoldDB" id="A0A0N5C2B3"/>
<dbReference type="GO" id="GO:0004725">
    <property type="term" value="F:protein tyrosine phosphatase activity"/>
    <property type="evidence" value="ECO:0007669"/>
    <property type="project" value="InterPro"/>
</dbReference>
<dbReference type="PANTHER" id="PTHR46163">
    <property type="entry name" value="TYROSINE-PROTEIN PHOSPHATASE-RELATED"/>
    <property type="match status" value="1"/>
</dbReference>
<dbReference type="WBParaSite" id="SPAL_0001212300.1">
    <property type="protein sequence ID" value="SPAL_0001212300.1"/>
    <property type="gene ID" value="SPAL_0001212300"/>
</dbReference>
<sequence>MFLKLYWLGAALALMPFLIQLQGEYHRRFFPDLPENITNTTFPFNLNTGTTSDIVLVKCPYSEYKHNSGNDSFQINAGLDDLWINELKFQNKALIWIMSMRKSSNQVQHNCGKIQSKSVNGSDIVKDWTYNVIWNSSTVYNIEAESRLTKTDIPESHLNCDDNPAKTIIFSKNKENGALFKVNPDAIQNPYVNQLYYYFVKPEESDNDMLKKPCKIFKGYRYCPNITLPKFTPISITYNGTEVNIVKVGGTTEYIDVILKLNEDKEYYRGETISLSRMRYQRSGLDDIKESNKTITSKFLIEGYDLVKLTYNCPLSESHKEISQNFYFAPISKDLKIKEETVPYFNNNGTKPNCPRFYLNVGHLDKVNYNGTEGNYQTLESIDGIKGNFNKTESHIFFKENADGKTTISCTYKTLDGTIKTTTNFVNEDTIAYLKRLDDEKHLNEKIKLNETAKSELNAMKQKWKEDKKLIGKLEESKKSLNQTLAETNKSFFQKFSDKVGERNAYVLTAGFILLILVILAVIFVILYKKWLGPFLVMLKYKKKYPNVYVFWDNLTSESFDTYCKTIRDKKYLSDKVLNRKVVKKMEGGEEVDIGISDLFDGTLVNCYKNMPMKIKAHYMYTDTENRKYILSDGITVDTQPSFWQMIYEEDIGTIVAIIYNKKTEDNDDTSEDLYWKKDKAAFNDIVVTCSNMTKVNVLSVTGYKILLEKKGGPSKELEIYHISNWKENDIPQTDLQFVSVYQEIFKKAPKKNILIHSSQGTGARVYMLTYFACIYDALKSDQDIDCPFKVIKKMREQRYGGNLVPYEFAYLIKALASTFFRNGILVDFYHRRIDFNLAYDDFFYDYLKRKDKMDAELRKFLDFVNIVDKGKIYEYRSGFYMLGRMDPKTLLNYTNRFQLAVENHTAGTDKRRFRYGDIPCLDAHGITVNGKPEADKDSFIHANKFEYTTVDKKTRKMILCQAPLSETIDDMLDMILRYKVTVVVVLVKPEEASDSQRKWVPYFPTQTHTLETANFSVLRMKIKELDKHFISEVEYQLRSKKGLPEMNFTILHYQGWPDKSIPSEHMSIYSLYKRIISVRTDDYVAIHCSAGIGRTGTLALIMYLIDTINYFPTFDPVERLKCLREHRYLAVQRYPQFVFALTVVFEHYKKQIDDMDADAYDKFLEVAENLYKKEKEIEDKAKKAMEEKRKKKDENKRKK</sequence>
<feature type="domain" description="Tyrosine-protein phosphatase" evidence="4">
    <location>
        <begin position="615"/>
        <end position="819"/>
    </location>
</feature>
<keyword evidence="6" id="KW-1185">Reference proteome</keyword>
<feature type="domain" description="Tyrosine specific protein phosphatases" evidence="5">
    <location>
        <begin position="1067"/>
        <end position="1139"/>
    </location>
</feature>
<dbReference type="Proteomes" id="UP000046392">
    <property type="component" value="Unplaced"/>
</dbReference>
<keyword evidence="2" id="KW-1133">Transmembrane helix</keyword>
<evidence type="ECO:0000256" key="1">
    <source>
        <dbReference type="SAM" id="Coils"/>
    </source>
</evidence>
<protein>
    <submittedName>
        <fullName evidence="7">Tyrosine-protein phosphatase domain-containing protein</fullName>
    </submittedName>
</protein>
<dbReference type="InterPro" id="IPR052782">
    <property type="entry name" value="Oocyte-zygote_transition_reg"/>
</dbReference>
<dbReference type="PROSITE" id="PS00383">
    <property type="entry name" value="TYR_PHOSPHATASE_1"/>
    <property type="match status" value="1"/>
</dbReference>
<name>A0A0N5C2B3_STREA</name>
<dbReference type="PANTHER" id="PTHR46163:SF5">
    <property type="entry name" value="TYROSINE-PROTEIN PHOSPHATASE"/>
    <property type="match status" value="1"/>
</dbReference>
<keyword evidence="2" id="KW-0812">Transmembrane</keyword>
<dbReference type="Pfam" id="PF24488">
    <property type="entry name" value="DUF7584"/>
    <property type="match status" value="1"/>
</dbReference>
<dbReference type="PROSITE" id="PS50055">
    <property type="entry name" value="TYR_PHOSPHATASE_PTP"/>
    <property type="match status" value="2"/>
</dbReference>
<dbReference type="STRING" id="174720.A0A0N5C2B3"/>
<dbReference type="PRINTS" id="PR00700">
    <property type="entry name" value="PRTYPHPHTASE"/>
</dbReference>